<evidence type="ECO:0000313" key="6">
    <source>
        <dbReference type="EMBL" id="WVW85436.1"/>
    </source>
</evidence>
<dbReference type="OrthoDB" id="537444at2759"/>
<dbReference type="CDD" id="cd06849">
    <property type="entry name" value="lipoyl_domain"/>
    <property type="match status" value="1"/>
</dbReference>
<dbReference type="PANTHER" id="PTHR23151:SF82">
    <property type="entry name" value="PYRUVATE DEHYDROGENASE COMPLEX PROTEIN X COMPONENT, MITOCHONDRIAL"/>
    <property type="match status" value="1"/>
</dbReference>
<evidence type="ECO:0000313" key="5">
    <source>
        <dbReference type="EMBL" id="OCF23801.1"/>
    </source>
</evidence>
<reference evidence="6" key="4">
    <citation type="submission" date="2024-02" db="EMBL/GenBank/DDBJ databases">
        <title>Comparative genomics of Cryptococcus and Kwoniella reveals pathogenesis evolution and contrasting modes of karyotype evolution via chromosome fusion or intercentromeric recombination.</title>
        <authorList>
            <person name="Coelho M.A."/>
            <person name="David-Palma M."/>
            <person name="Shea T."/>
            <person name="Bowers K."/>
            <person name="McGinley-Smith S."/>
            <person name="Mohammad A.W."/>
            <person name="Gnirke A."/>
            <person name="Yurkov A.M."/>
            <person name="Nowrousian M."/>
            <person name="Sun S."/>
            <person name="Cuomo C.A."/>
            <person name="Heitman J."/>
        </authorList>
    </citation>
    <scope>NUCLEOTIDE SEQUENCE</scope>
    <source>
        <strain evidence="6">CBS 10118</strain>
    </source>
</reference>
<dbReference type="FunFam" id="2.40.50.100:FF:000010">
    <property type="entry name" value="Acetyltransferase component of pyruvate dehydrogenase complex"/>
    <property type="match status" value="1"/>
</dbReference>
<dbReference type="InterPro" id="IPR000089">
    <property type="entry name" value="Biotin_lipoyl"/>
</dbReference>
<dbReference type="Pfam" id="PF00364">
    <property type="entry name" value="Biotin_lipoyl"/>
    <property type="match status" value="1"/>
</dbReference>
<name>A0A1B9FYH0_9TREE</name>
<evidence type="ECO:0000259" key="4">
    <source>
        <dbReference type="PROSITE" id="PS50968"/>
    </source>
</evidence>
<dbReference type="EMBL" id="CP144546">
    <property type="protein sequence ID" value="WVW85436.1"/>
    <property type="molecule type" value="Genomic_DNA"/>
</dbReference>
<evidence type="ECO:0000256" key="2">
    <source>
        <dbReference type="ARBA" id="ARBA00022946"/>
    </source>
</evidence>
<feature type="compositionally biased region" description="Low complexity" evidence="3">
    <location>
        <begin position="123"/>
        <end position="139"/>
    </location>
</feature>
<organism evidence="5">
    <name type="scientific">Kwoniella bestiolae CBS 10118</name>
    <dbReference type="NCBI Taxonomy" id="1296100"/>
    <lineage>
        <taxon>Eukaryota</taxon>
        <taxon>Fungi</taxon>
        <taxon>Dikarya</taxon>
        <taxon>Basidiomycota</taxon>
        <taxon>Agaricomycotina</taxon>
        <taxon>Tremellomycetes</taxon>
        <taxon>Tremellales</taxon>
        <taxon>Cryptococcaceae</taxon>
        <taxon>Kwoniella</taxon>
    </lineage>
</organism>
<proteinExistence type="predicted"/>
<dbReference type="Gene3D" id="2.40.50.100">
    <property type="match status" value="1"/>
</dbReference>
<keyword evidence="5" id="KW-0670">Pyruvate</keyword>
<dbReference type="Proteomes" id="UP000092730">
    <property type="component" value="Chromosome 6"/>
</dbReference>
<evidence type="ECO:0000313" key="7">
    <source>
        <dbReference type="Proteomes" id="UP000092730"/>
    </source>
</evidence>
<dbReference type="InterPro" id="IPR045257">
    <property type="entry name" value="E2/Pdx1"/>
</dbReference>
<dbReference type="AlphaFoldDB" id="A0A1B9FYH0"/>
<gene>
    <name evidence="5" type="ORF">I302_06785</name>
    <name evidence="6" type="ORF">I302_107474</name>
</gene>
<dbReference type="PROSITE" id="PS50968">
    <property type="entry name" value="BIOTINYL_LIPOYL"/>
    <property type="match status" value="1"/>
</dbReference>
<protein>
    <submittedName>
        <fullName evidence="5">Pyruvate dehydrogenase X component</fullName>
    </submittedName>
</protein>
<keyword evidence="1" id="KW-0450">Lipoyl</keyword>
<dbReference type="PANTHER" id="PTHR23151">
    <property type="entry name" value="DIHYDROLIPOAMIDE ACETYL/SUCCINYL-TRANSFERASE-RELATED"/>
    <property type="match status" value="1"/>
</dbReference>
<feature type="region of interest" description="Disordered" evidence="3">
    <location>
        <begin position="237"/>
        <end position="270"/>
    </location>
</feature>
<dbReference type="InterPro" id="IPR011053">
    <property type="entry name" value="Single_hybrid_motif"/>
</dbReference>
<dbReference type="STRING" id="1296100.A0A1B9FYH0"/>
<accession>A0A1B9FYH0</accession>
<dbReference type="GO" id="GO:0045254">
    <property type="term" value="C:pyruvate dehydrogenase complex"/>
    <property type="evidence" value="ECO:0007669"/>
    <property type="project" value="InterPro"/>
</dbReference>
<reference evidence="5" key="3">
    <citation type="submission" date="2014-01" db="EMBL/GenBank/DDBJ databases">
        <title>Evolution of pathogenesis and genome organization in the Tremellales.</title>
        <authorList>
            <person name="Cuomo C."/>
            <person name="Litvintseva A."/>
            <person name="Heitman J."/>
            <person name="Chen Y."/>
            <person name="Sun S."/>
            <person name="Springer D."/>
            <person name="Dromer F."/>
            <person name="Young S."/>
            <person name="Zeng Q."/>
            <person name="Chapman S."/>
            <person name="Gujja S."/>
            <person name="Saif S."/>
            <person name="Birren B."/>
        </authorList>
    </citation>
    <scope>NUCLEOTIDE SEQUENCE</scope>
    <source>
        <strain evidence="5">CBS 10118</strain>
    </source>
</reference>
<dbReference type="GO" id="GO:0006086">
    <property type="term" value="P:pyruvate decarboxylation to acetyl-CoA"/>
    <property type="evidence" value="ECO:0007669"/>
    <property type="project" value="InterPro"/>
</dbReference>
<feature type="compositionally biased region" description="Basic and acidic residues" evidence="3">
    <location>
        <begin position="141"/>
        <end position="158"/>
    </location>
</feature>
<sequence>MRGSSQLTGLIRSARTSSAPLRNVRYATTSMRMPAMSPTMTEGGIASWKKKEGESFSAGDVLLEVETDKATIDVESQDDGVMGKIIAQDGSSKIPVGQIIAILAEEGDDLSSITVPEDLSPPGQAQGEASASASGSGSETPKQEKEEPKKEEPKKEDQPSSSATQQHETGHGHKEIKHSQPIFPSVARLLQDSPLSSEQISKLKGTGRHGMLTKGDVLLALGKVKNAYGSAEKLNLDVMGPSGKRASENKATSPKDGAAPTKREEPLDGPALRRLILAGLSRATEPAKPVIDHSALPLSSDYEFDSIISPYASLLPPPKPQVNIPSADKLAEIESTGLGGSPAKKDEWAGLF</sequence>
<dbReference type="GO" id="GO:0004742">
    <property type="term" value="F:dihydrolipoyllysine-residue acetyltransferase activity"/>
    <property type="evidence" value="ECO:0007669"/>
    <property type="project" value="TreeGrafter"/>
</dbReference>
<feature type="region of interest" description="Disordered" evidence="3">
    <location>
        <begin position="112"/>
        <end position="190"/>
    </location>
</feature>
<dbReference type="SUPFAM" id="SSF51230">
    <property type="entry name" value="Single hybrid motif"/>
    <property type="match status" value="1"/>
</dbReference>
<dbReference type="EMBL" id="KI894023">
    <property type="protein sequence ID" value="OCF23801.1"/>
    <property type="molecule type" value="Genomic_DNA"/>
</dbReference>
<dbReference type="VEuPathDB" id="FungiDB:I302_06785"/>
<dbReference type="RefSeq" id="XP_019044871.1">
    <property type="nucleotide sequence ID" value="XM_019193394.1"/>
</dbReference>
<keyword evidence="2" id="KW-0809">Transit peptide</keyword>
<dbReference type="PROSITE" id="PS00189">
    <property type="entry name" value="LIPOYL"/>
    <property type="match status" value="1"/>
</dbReference>
<evidence type="ECO:0000256" key="3">
    <source>
        <dbReference type="SAM" id="MobiDB-lite"/>
    </source>
</evidence>
<reference evidence="5" key="1">
    <citation type="submission" date="2013-07" db="EMBL/GenBank/DDBJ databases">
        <title>The Genome Sequence of Cryptococcus bestiolae CBS10118.</title>
        <authorList>
            <consortium name="The Broad Institute Genome Sequencing Platform"/>
            <person name="Cuomo C."/>
            <person name="Litvintseva A."/>
            <person name="Chen Y."/>
            <person name="Heitman J."/>
            <person name="Sun S."/>
            <person name="Springer D."/>
            <person name="Dromer F."/>
            <person name="Young S.K."/>
            <person name="Zeng Q."/>
            <person name="Gargeya S."/>
            <person name="Fitzgerald M."/>
            <person name="Abouelleil A."/>
            <person name="Alvarado L."/>
            <person name="Berlin A.M."/>
            <person name="Chapman S.B."/>
            <person name="Dewar J."/>
            <person name="Goldberg J."/>
            <person name="Griggs A."/>
            <person name="Gujja S."/>
            <person name="Hansen M."/>
            <person name="Howarth C."/>
            <person name="Imamovic A."/>
            <person name="Larimer J."/>
            <person name="McCowan C."/>
            <person name="Murphy C."/>
            <person name="Pearson M."/>
            <person name="Priest M."/>
            <person name="Roberts A."/>
            <person name="Saif S."/>
            <person name="Shea T."/>
            <person name="Sykes S."/>
            <person name="Wortman J."/>
            <person name="Nusbaum C."/>
            <person name="Birren B."/>
        </authorList>
    </citation>
    <scope>NUCLEOTIDE SEQUENCE [LARGE SCALE GENOMIC DNA]</scope>
    <source>
        <strain evidence="5">CBS 10118</strain>
    </source>
</reference>
<dbReference type="InterPro" id="IPR036625">
    <property type="entry name" value="E3-bd_dom_sf"/>
</dbReference>
<dbReference type="InterPro" id="IPR003016">
    <property type="entry name" value="2-oxoA_DH_lipoyl-BS"/>
</dbReference>
<dbReference type="Gene3D" id="4.10.320.10">
    <property type="entry name" value="E3-binding domain"/>
    <property type="match status" value="1"/>
</dbReference>
<reference evidence="6" key="2">
    <citation type="submission" date="2013-07" db="EMBL/GenBank/DDBJ databases">
        <authorList>
            <consortium name="The Broad Institute Genome Sequencing Platform"/>
            <person name="Cuomo C."/>
            <person name="Litvintseva A."/>
            <person name="Chen Y."/>
            <person name="Heitman J."/>
            <person name="Sun S."/>
            <person name="Springer D."/>
            <person name="Dromer F."/>
            <person name="Young S.K."/>
            <person name="Zeng Q."/>
            <person name="Gargeya S."/>
            <person name="Fitzgerald M."/>
            <person name="Abouelleil A."/>
            <person name="Alvarado L."/>
            <person name="Berlin A.M."/>
            <person name="Chapman S.B."/>
            <person name="Dewar J."/>
            <person name="Goldberg J."/>
            <person name="Griggs A."/>
            <person name="Gujja S."/>
            <person name="Hansen M."/>
            <person name="Howarth C."/>
            <person name="Imamovic A."/>
            <person name="Larimer J."/>
            <person name="McCowan C."/>
            <person name="Murphy C."/>
            <person name="Pearson M."/>
            <person name="Priest M."/>
            <person name="Roberts A."/>
            <person name="Saif S."/>
            <person name="Shea T."/>
            <person name="Sykes S."/>
            <person name="Wortman J."/>
            <person name="Nusbaum C."/>
            <person name="Birren B."/>
        </authorList>
    </citation>
    <scope>NUCLEOTIDE SEQUENCE</scope>
    <source>
        <strain evidence="6">CBS 10118</strain>
    </source>
</reference>
<dbReference type="GeneID" id="30211184"/>
<evidence type="ECO:0000256" key="1">
    <source>
        <dbReference type="ARBA" id="ARBA00022823"/>
    </source>
</evidence>
<feature type="domain" description="Lipoyl-binding" evidence="4">
    <location>
        <begin position="28"/>
        <end position="104"/>
    </location>
</feature>
<keyword evidence="7" id="KW-1185">Reference proteome</keyword>
<dbReference type="KEGG" id="kbi:30211184"/>